<feature type="compositionally biased region" description="Polar residues" evidence="1">
    <location>
        <begin position="575"/>
        <end position="586"/>
    </location>
</feature>
<proteinExistence type="predicted"/>
<reference evidence="2 3" key="1">
    <citation type="submission" date="2019-08" db="EMBL/GenBank/DDBJ databases">
        <authorList>
            <person name="Alioto T."/>
            <person name="Alioto T."/>
            <person name="Gomez Garrido J."/>
        </authorList>
    </citation>
    <scope>NUCLEOTIDE SEQUENCE [LARGE SCALE GENOMIC DNA]</scope>
</reference>
<feature type="region of interest" description="Disordered" evidence="1">
    <location>
        <begin position="539"/>
        <end position="603"/>
    </location>
</feature>
<feature type="compositionally biased region" description="Pro residues" evidence="1">
    <location>
        <begin position="539"/>
        <end position="552"/>
    </location>
</feature>
<feature type="compositionally biased region" description="Polar residues" evidence="1">
    <location>
        <begin position="32"/>
        <end position="43"/>
    </location>
</feature>
<feature type="region of interest" description="Disordered" evidence="1">
    <location>
        <begin position="310"/>
        <end position="335"/>
    </location>
</feature>
<organism evidence="2 3">
    <name type="scientific">Cinara cedri</name>
    <dbReference type="NCBI Taxonomy" id="506608"/>
    <lineage>
        <taxon>Eukaryota</taxon>
        <taxon>Metazoa</taxon>
        <taxon>Ecdysozoa</taxon>
        <taxon>Arthropoda</taxon>
        <taxon>Hexapoda</taxon>
        <taxon>Insecta</taxon>
        <taxon>Pterygota</taxon>
        <taxon>Neoptera</taxon>
        <taxon>Paraneoptera</taxon>
        <taxon>Hemiptera</taxon>
        <taxon>Sternorrhyncha</taxon>
        <taxon>Aphidomorpha</taxon>
        <taxon>Aphidoidea</taxon>
        <taxon>Aphididae</taxon>
        <taxon>Lachninae</taxon>
        <taxon>Cinara</taxon>
    </lineage>
</organism>
<evidence type="ECO:0000313" key="3">
    <source>
        <dbReference type="Proteomes" id="UP000325440"/>
    </source>
</evidence>
<dbReference type="AlphaFoldDB" id="A0A5E4N2B7"/>
<dbReference type="OrthoDB" id="6600173at2759"/>
<protein>
    <submittedName>
        <fullName evidence="2">Uncharacterized protein</fullName>
    </submittedName>
</protein>
<feature type="region of interest" description="Disordered" evidence="1">
    <location>
        <begin position="1"/>
        <end position="44"/>
    </location>
</feature>
<sequence>MSHRPSSEKSVSHGQKMRTGERSSKSNRVEQQRTSYSRNVNENIQEEYFTDNEPQEIEIPEPRYDPKELRDAIRILSPFVRLMEDANNPYARIVAREVCKTFYRLYHPDIHPKDVMKTVNWKRKAERTKQLWNECRFYIHGGKIKKWVSLRESNFIDFNDLNQALIEKEDCGPLDSCEHQPAGHDPIFCEHESKSITQQKHISPAVTRISTEKKKNYASEFNTQQICEKISDSKRQLEKLVEATSKKYSSMPMNNIEESDKISNRTPEHVCIIRQTAGNDTILPHCESGRNTESPYDYRDNLLQNEYYRKTADSLRTPRRKQNDLKSLPKTPVEPELRINARDNNECRENCVKDLDSARKSTKSTMDITQVTSDATLIAESFANLSLAKTELRKKKAAFRKLTEKYLKFSSNPLEVTPPAYSDTPNTRMMMKEIYKNAPKLKIKFDDDEFNDNCFKDRDFIRILPFYEIVHNELEYISKTQREYGVNMLDDIMSTFYHIHYDLGDPRLKSYLVLEHVKLITHNTWELYFYKGNKKIPPIPEPPQFRSPPSPTEMPQQHDIRPPIYEQPVEKTSPVPESSQPTTNSPKVHRKRHGMSSCCSRQDEVPQDFPIKRKFLRRSQTSLNFGVSPKTWSPNLKPIERPRDLKEFKAKPLPKFIRDRLNE</sequence>
<accession>A0A5E4N2B7</accession>
<evidence type="ECO:0000313" key="2">
    <source>
        <dbReference type="EMBL" id="VVC36769.1"/>
    </source>
</evidence>
<dbReference type="EMBL" id="CABPRJ010001436">
    <property type="protein sequence ID" value="VVC36769.1"/>
    <property type="molecule type" value="Genomic_DNA"/>
</dbReference>
<gene>
    <name evidence="2" type="ORF">CINCED_3A016951</name>
</gene>
<dbReference type="Proteomes" id="UP000325440">
    <property type="component" value="Unassembled WGS sequence"/>
</dbReference>
<name>A0A5E4N2B7_9HEMI</name>
<feature type="compositionally biased region" description="Basic and acidic residues" evidence="1">
    <location>
        <begin position="1"/>
        <end position="11"/>
    </location>
</feature>
<feature type="compositionally biased region" description="Basic and acidic residues" evidence="1">
    <location>
        <begin position="18"/>
        <end position="31"/>
    </location>
</feature>
<keyword evidence="3" id="KW-1185">Reference proteome</keyword>
<evidence type="ECO:0000256" key="1">
    <source>
        <dbReference type="SAM" id="MobiDB-lite"/>
    </source>
</evidence>